<sequence>MSWNNCTFGGNDLYHVYTNTPAMDLGFINCSFDFTSGDVVHLGPSASYMAMKFVNTHIEGFDQFIIQTEGSALYRSFYFVNPTILPRMRDGSQFSPSLGRANSPSRLLFSAPDSSISLNGIDLRYEQPPYLEDLFMSNTGTKIYANAFVKSAGYQACASLSHICNRGYDFGDEIVGTVIGAGSLTLNRFTCTSRNSITAMITNRSDGNGLQLELTGTATGSYITLISNNSSPVKTGDRISVFGALQILSAVGNAIITPTINWFDSEDALVSSINGAQTNMANVFANTNLPNFSDGTNRYIACTAGVFTAPQGAVSAKCSVTYSSIQGILNVSRLAMFRID</sequence>
<accession>A0AAU7Q6L7</accession>
<proteinExistence type="predicted"/>
<reference evidence="1" key="1">
    <citation type="submission" date="2024-06" db="EMBL/GenBank/DDBJ databases">
        <authorList>
            <person name="Coelho C."/>
            <person name="Bento M."/>
            <person name="Garcia E."/>
            <person name="Camelo A."/>
            <person name="Brandao I."/>
            <person name="Espirito Santo C."/>
            <person name="Trovao J."/>
            <person name="Verissimo A."/>
            <person name="Costa J."/>
            <person name="Tiago I."/>
        </authorList>
    </citation>
    <scope>NUCLEOTIDE SEQUENCE</scope>
    <source>
        <strain evidence="1">KWT182</strain>
    </source>
</reference>
<name>A0AAU7Q6L7_9GAMM</name>
<dbReference type="AlphaFoldDB" id="A0AAU7Q6L7"/>
<dbReference type="EMBL" id="CP157947">
    <property type="protein sequence ID" value="XBS68674.1"/>
    <property type="molecule type" value="Genomic_DNA"/>
</dbReference>
<protein>
    <submittedName>
        <fullName evidence="1">Uncharacterized protein</fullName>
    </submittedName>
</protein>
<organism evidence="1">
    <name type="scientific">Acerihabitans sp. KWT182</name>
    <dbReference type="NCBI Taxonomy" id="3157919"/>
    <lineage>
        <taxon>Bacteria</taxon>
        <taxon>Pseudomonadati</taxon>
        <taxon>Pseudomonadota</taxon>
        <taxon>Gammaproteobacteria</taxon>
        <taxon>Enterobacterales</taxon>
        <taxon>Pectobacteriaceae</taxon>
        <taxon>Acerihabitans</taxon>
    </lineage>
</organism>
<evidence type="ECO:0000313" key="1">
    <source>
        <dbReference type="EMBL" id="XBS68674.1"/>
    </source>
</evidence>
<gene>
    <name evidence="1" type="ORF">ABK905_18880</name>
</gene>